<keyword evidence="4 6" id="KW-1133">Transmembrane helix</keyword>
<feature type="transmembrane region" description="Helical" evidence="6">
    <location>
        <begin position="221"/>
        <end position="239"/>
    </location>
</feature>
<feature type="transmembrane region" description="Helical" evidence="6">
    <location>
        <begin position="345"/>
        <end position="368"/>
    </location>
</feature>
<protein>
    <submittedName>
        <fullName evidence="8">Putative MFS family arabinose efflux permease</fullName>
    </submittedName>
</protein>
<dbReference type="EMBL" id="QPJK01000006">
    <property type="protein sequence ID" value="RCW69325.1"/>
    <property type="molecule type" value="Genomic_DNA"/>
</dbReference>
<dbReference type="GO" id="GO:0022857">
    <property type="term" value="F:transmembrane transporter activity"/>
    <property type="evidence" value="ECO:0007669"/>
    <property type="project" value="InterPro"/>
</dbReference>
<evidence type="ECO:0000256" key="5">
    <source>
        <dbReference type="ARBA" id="ARBA00023136"/>
    </source>
</evidence>
<feature type="transmembrane region" description="Helical" evidence="6">
    <location>
        <begin position="285"/>
        <end position="302"/>
    </location>
</feature>
<evidence type="ECO:0000256" key="6">
    <source>
        <dbReference type="SAM" id="Phobius"/>
    </source>
</evidence>
<dbReference type="OrthoDB" id="146345at2"/>
<dbReference type="Gene3D" id="1.20.1250.20">
    <property type="entry name" value="MFS general substrate transporter like domains"/>
    <property type="match status" value="1"/>
</dbReference>
<dbReference type="AlphaFoldDB" id="A0A368XN91"/>
<keyword evidence="2" id="KW-1003">Cell membrane</keyword>
<feature type="transmembrane region" description="Helical" evidence="6">
    <location>
        <begin position="314"/>
        <end position="333"/>
    </location>
</feature>
<feature type="transmembrane region" description="Helical" evidence="6">
    <location>
        <begin position="103"/>
        <end position="127"/>
    </location>
</feature>
<evidence type="ECO:0000256" key="2">
    <source>
        <dbReference type="ARBA" id="ARBA00022475"/>
    </source>
</evidence>
<sequence>MSRWTALRPVLPILLGASLLLSLAMGLRQSLGLFMPPLTRDIGISVSDFTIAISVQNLAWGFFQPFAGALAVRVGYRPLLLGGAVLYLLGLVLLAMAQGFLGVLLGAGILIGAAMACTGSALAMAVAARSVPPVLRSSVLGMVSAAGSLGALIAAPLGQAISQQSGWRMGVAAFAVLALAMLPAAWWAGRVDRLPAPVQPAGGMQQGAGSALRMALAHRPFVVMSLAYFVCGMQLVFLTTHLPAYLDLCGMQPMLSAQALGLIGGFNVLGSLFFGWAGGRWPKQMLLGLIYLLRSVVVVWYFRTLPTVESTLVFASIMGFLWLGVAPLVSGWIADTFGLRWQAMLAGVAFCSHQLGSFLGAFGGGLVYDLLGNYTLAWQVAATLGLAAGITQIVFAFAARPPPRPPGPQAAPG</sequence>
<feature type="transmembrane region" description="Helical" evidence="6">
    <location>
        <begin position="167"/>
        <end position="188"/>
    </location>
</feature>
<evidence type="ECO:0000256" key="4">
    <source>
        <dbReference type="ARBA" id="ARBA00022989"/>
    </source>
</evidence>
<dbReference type="Proteomes" id="UP000252884">
    <property type="component" value="Unassembled WGS sequence"/>
</dbReference>
<feature type="domain" description="Major facilitator superfamily (MFS) profile" evidence="7">
    <location>
        <begin position="10"/>
        <end position="400"/>
    </location>
</feature>
<dbReference type="SUPFAM" id="SSF103473">
    <property type="entry name" value="MFS general substrate transporter"/>
    <property type="match status" value="1"/>
</dbReference>
<feature type="transmembrane region" description="Helical" evidence="6">
    <location>
        <begin position="50"/>
        <end position="72"/>
    </location>
</feature>
<dbReference type="RefSeq" id="WP_114469737.1">
    <property type="nucleotide sequence ID" value="NZ_QPJK01000006.1"/>
</dbReference>
<proteinExistence type="predicted"/>
<comment type="caution">
    <text evidence="8">The sequence shown here is derived from an EMBL/GenBank/DDBJ whole genome shotgun (WGS) entry which is preliminary data.</text>
</comment>
<dbReference type="PANTHER" id="PTHR43124:SF3">
    <property type="entry name" value="CHLORAMPHENICOL EFFLUX PUMP RV0191"/>
    <property type="match status" value="1"/>
</dbReference>
<name>A0A368XN91_9BURK</name>
<gene>
    <name evidence="8" type="ORF">DES41_106196</name>
</gene>
<feature type="transmembrane region" description="Helical" evidence="6">
    <location>
        <begin position="380"/>
        <end position="399"/>
    </location>
</feature>
<feature type="transmembrane region" description="Helical" evidence="6">
    <location>
        <begin position="79"/>
        <end position="97"/>
    </location>
</feature>
<evidence type="ECO:0000259" key="7">
    <source>
        <dbReference type="PROSITE" id="PS50850"/>
    </source>
</evidence>
<dbReference type="InterPro" id="IPR020846">
    <property type="entry name" value="MFS_dom"/>
</dbReference>
<accession>A0A368XN91</accession>
<reference evidence="8 9" key="1">
    <citation type="submission" date="2018-07" db="EMBL/GenBank/DDBJ databases">
        <title>Genomic Encyclopedia of Type Strains, Phase IV (KMG-IV): sequencing the most valuable type-strain genomes for metagenomic binning, comparative biology and taxonomic classification.</title>
        <authorList>
            <person name="Goeker M."/>
        </authorList>
    </citation>
    <scope>NUCLEOTIDE SEQUENCE [LARGE SCALE GENOMIC DNA]</scope>
    <source>
        <strain evidence="8 9">DSM 21634</strain>
    </source>
</reference>
<comment type="subcellular location">
    <subcellularLocation>
        <location evidence="1">Cell membrane</location>
        <topology evidence="1">Multi-pass membrane protein</topology>
    </subcellularLocation>
</comment>
<evidence type="ECO:0000256" key="3">
    <source>
        <dbReference type="ARBA" id="ARBA00022692"/>
    </source>
</evidence>
<evidence type="ECO:0000256" key="1">
    <source>
        <dbReference type="ARBA" id="ARBA00004651"/>
    </source>
</evidence>
<dbReference type="PANTHER" id="PTHR43124">
    <property type="entry name" value="PURINE EFFLUX PUMP PBUE"/>
    <property type="match status" value="1"/>
</dbReference>
<feature type="transmembrane region" description="Helical" evidence="6">
    <location>
        <begin position="259"/>
        <end position="278"/>
    </location>
</feature>
<dbReference type="InterPro" id="IPR050189">
    <property type="entry name" value="MFS_Efflux_Transporters"/>
</dbReference>
<dbReference type="Pfam" id="PF07690">
    <property type="entry name" value="MFS_1"/>
    <property type="match status" value="1"/>
</dbReference>
<keyword evidence="3 6" id="KW-0812">Transmembrane</keyword>
<dbReference type="GO" id="GO:0005886">
    <property type="term" value="C:plasma membrane"/>
    <property type="evidence" value="ECO:0007669"/>
    <property type="project" value="UniProtKB-SubCell"/>
</dbReference>
<dbReference type="CDD" id="cd17355">
    <property type="entry name" value="MFS_YcxA_like"/>
    <property type="match status" value="1"/>
</dbReference>
<dbReference type="PROSITE" id="PS50850">
    <property type="entry name" value="MFS"/>
    <property type="match status" value="1"/>
</dbReference>
<dbReference type="InterPro" id="IPR011701">
    <property type="entry name" value="MFS"/>
</dbReference>
<dbReference type="InterPro" id="IPR036259">
    <property type="entry name" value="MFS_trans_sf"/>
</dbReference>
<evidence type="ECO:0000313" key="8">
    <source>
        <dbReference type="EMBL" id="RCW69325.1"/>
    </source>
</evidence>
<keyword evidence="5 6" id="KW-0472">Membrane</keyword>
<evidence type="ECO:0000313" key="9">
    <source>
        <dbReference type="Proteomes" id="UP000252884"/>
    </source>
</evidence>
<feature type="transmembrane region" description="Helical" evidence="6">
    <location>
        <begin position="139"/>
        <end position="161"/>
    </location>
</feature>
<organism evidence="8 9">
    <name type="scientific">Pseudorhodoferax soli</name>
    <dbReference type="NCBI Taxonomy" id="545864"/>
    <lineage>
        <taxon>Bacteria</taxon>
        <taxon>Pseudomonadati</taxon>
        <taxon>Pseudomonadota</taxon>
        <taxon>Betaproteobacteria</taxon>
        <taxon>Burkholderiales</taxon>
        <taxon>Comamonadaceae</taxon>
    </lineage>
</organism>
<keyword evidence="9" id="KW-1185">Reference proteome</keyword>